<comment type="catalytic activity">
    <reaction evidence="1">
        <text>ATP + protein L-histidine = ADP + protein N-phospho-L-histidine.</text>
        <dbReference type="EC" id="2.7.13.3"/>
    </reaction>
</comment>
<dbReference type="Pfam" id="PF07730">
    <property type="entry name" value="HisKA_3"/>
    <property type="match status" value="1"/>
</dbReference>
<feature type="domain" description="Histidine kinase/HSP90-like ATPase" evidence="10">
    <location>
        <begin position="332"/>
        <end position="422"/>
    </location>
</feature>
<dbReference type="InterPro" id="IPR025828">
    <property type="entry name" value="Put_sensor_dom"/>
</dbReference>
<sequence length="422" mass="44805">MVSSSVGRRVLTHAPWSRATWRETVFVASGVPLQLAGWAIVALPWVVWPASDVSVILLWLAVPVVGLVLVARPLAAAHRERCWAVLGVDIPPLPPRGEDAGPLDALRDLRSPELWRLVRYHLLVGPLIALAGLATVACWLAGAALTTVGAYAWALPPDSPLSLTGHAIRIGVLTAGGVVLLVGAPWLADGVARWDAGAVRSLLGPDVTSELRRRVEDLAEKRASVVDAADLERRRIERDLHDGVQQRLVSLAMNLGLARETMRDLPPEALKVIVEAHEESKEILTDLRNFIRGLHPAVLEDRGLDAALSGVAARVPLPVRLTVDVPRRASSTVEAVAYFVVSEALTNVVKHAGATSVDVAVLRRGDTLHVTVSDNGKGGASFGGGTGLRGLARRVGSVDGTFRITSPDGGPTTIDVELPCAL</sequence>
<evidence type="ECO:0000256" key="5">
    <source>
        <dbReference type="ARBA" id="ARBA00022741"/>
    </source>
</evidence>
<dbReference type="InterPro" id="IPR011712">
    <property type="entry name" value="Sig_transdc_His_kin_sub3_dim/P"/>
</dbReference>
<feature type="transmembrane region" description="Helical" evidence="9">
    <location>
        <begin position="166"/>
        <end position="188"/>
    </location>
</feature>
<dbReference type="InterPro" id="IPR036890">
    <property type="entry name" value="HATPase_C_sf"/>
</dbReference>
<feature type="transmembrane region" description="Helical" evidence="9">
    <location>
        <begin position="122"/>
        <end position="154"/>
    </location>
</feature>
<feature type="transmembrane region" description="Helical" evidence="9">
    <location>
        <begin position="25"/>
        <end position="47"/>
    </location>
</feature>
<proteinExistence type="predicted"/>
<keyword evidence="4" id="KW-0808">Transferase</keyword>
<keyword evidence="7" id="KW-0067">ATP-binding</keyword>
<evidence type="ECO:0000313" key="11">
    <source>
        <dbReference type="EMBL" id="MFC4912619.1"/>
    </source>
</evidence>
<dbReference type="RefSeq" id="WP_378262727.1">
    <property type="nucleotide sequence ID" value="NZ_JBHSIT010000013.1"/>
</dbReference>
<dbReference type="CDD" id="cd16917">
    <property type="entry name" value="HATPase_UhpB-NarQ-NarX-like"/>
    <property type="match status" value="1"/>
</dbReference>
<evidence type="ECO:0000256" key="7">
    <source>
        <dbReference type="ARBA" id="ARBA00022840"/>
    </source>
</evidence>
<keyword evidence="9" id="KW-0812">Transmembrane</keyword>
<dbReference type="PANTHER" id="PTHR24421:SF10">
    <property type="entry name" value="NITRATE_NITRITE SENSOR PROTEIN NARQ"/>
    <property type="match status" value="1"/>
</dbReference>
<evidence type="ECO:0000256" key="1">
    <source>
        <dbReference type="ARBA" id="ARBA00000085"/>
    </source>
</evidence>
<comment type="caution">
    <text evidence="11">The sequence shown here is derived from an EMBL/GenBank/DDBJ whole genome shotgun (WGS) entry which is preliminary data.</text>
</comment>
<keyword evidence="8" id="KW-0902">Two-component regulatory system</keyword>
<evidence type="ECO:0000256" key="9">
    <source>
        <dbReference type="SAM" id="Phobius"/>
    </source>
</evidence>
<feature type="transmembrane region" description="Helical" evidence="9">
    <location>
        <begin position="53"/>
        <end position="71"/>
    </location>
</feature>
<evidence type="ECO:0000256" key="4">
    <source>
        <dbReference type="ARBA" id="ARBA00022679"/>
    </source>
</evidence>
<evidence type="ECO:0000256" key="3">
    <source>
        <dbReference type="ARBA" id="ARBA00022553"/>
    </source>
</evidence>
<evidence type="ECO:0000256" key="6">
    <source>
        <dbReference type="ARBA" id="ARBA00022777"/>
    </source>
</evidence>
<keyword evidence="9" id="KW-1133">Transmembrane helix</keyword>
<dbReference type="SUPFAM" id="SSF55874">
    <property type="entry name" value="ATPase domain of HSP90 chaperone/DNA topoisomerase II/histidine kinase"/>
    <property type="match status" value="1"/>
</dbReference>
<evidence type="ECO:0000256" key="8">
    <source>
        <dbReference type="ARBA" id="ARBA00023012"/>
    </source>
</evidence>
<dbReference type="Pfam" id="PF13796">
    <property type="entry name" value="Sensor"/>
    <property type="match status" value="1"/>
</dbReference>
<dbReference type="EC" id="2.7.13.3" evidence="2"/>
<protein>
    <recommendedName>
        <fullName evidence="2">histidine kinase</fullName>
        <ecNumber evidence="2">2.7.13.3</ecNumber>
    </recommendedName>
</protein>
<gene>
    <name evidence="11" type="ORF">ACFPCY_35335</name>
</gene>
<dbReference type="InterPro" id="IPR003594">
    <property type="entry name" value="HATPase_dom"/>
</dbReference>
<dbReference type="SMART" id="SM00387">
    <property type="entry name" value="HATPase_c"/>
    <property type="match status" value="1"/>
</dbReference>
<dbReference type="GO" id="GO:0016301">
    <property type="term" value="F:kinase activity"/>
    <property type="evidence" value="ECO:0007669"/>
    <property type="project" value="UniProtKB-KW"/>
</dbReference>
<dbReference type="Gene3D" id="1.20.5.1930">
    <property type="match status" value="1"/>
</dbReference>
<evidence type="ECO:0000256" key="2">
    <source>
        <dbReference type="ARBA" id="ARBA00012438"/>
    </source>
</evidence>
<name>A0ABV9U9P2_9ACTN</name>
<evidence type="ECO:0000313" key="12">
    <source>
        <dbReference type="Proteomes" id="UP001595872"/>
    </source>
</evidence>
<dbReference type="InterPro" id="IPR050482">
    <property type="entry name" value="Sensor_HK_TwoCompSys"/>
</dbReference>
<keyword evidence="3" id="KW-0597">Phosphoprotein</keyword>
<dbReference type="EMBL" id="JBHSIT010000013">
    <property type="protein sequence ID" value="MFC4912619.1"/>
    <property type="molecule type" value="Genomic_DNA"/>
</dbReference>
<dbReference type="Pfam" id="PF02518">
    <property type="entry name" value="HATPase_c"/>
    <property type="match status" value="1"/>
</dbReference>
<keyword evidence="9" id="KW-0472">Membrane</keyword>
<evidence type="ECO:0000259" key="10">
    <source>
        <dbReference type="SMART" id="SM00387"/>
    </source>
</evidence>
<dbReference type="Proteomes" id="UP001595872">
    <property type="component" value="Unassembled WGS sequence"/>
</dbReference>
<reference evidence="12" key="1">
    <citation type="journal article" date="2019" name="Int. J. Syst. Evol. Microbiol.">
        <title>The Global Catalogue of Microorganisms (GCM) 10K type strain sequencing project: providing services to taxonomists for standard genome sequencing and annotation.</title>
        <authorList>
            <consortium name="The Broad Institute Genomics Platform"/>
            <consortium name="The Broad Institute Genome Sequencing Center for Infectious Disease"/>
            <person name="Wu L."/>
            <person name="Ma J."/>
        </authorList>
    </citation>
    <scope>NUCLEOTIDE SEQUENCE [LARGE SCALE GENOMIC DNA]</scope>
    <source>
        <strain evidence="12">KLKA75</strain>
    </source>
</reference>
<accession>A0ABV9U9P2</accession>
<organism evidence="11 12">
    <name type="scientific">Actinomadura gamaensis</name>
    <dbReference type="NCBI Taxonomy" id="1763541"/>
    <lineage>
        <taxon>Bacteria</taxon>
        <taxon>Bacillati</taxon>
        <taxon>Actinomycetota</taxon>
        <taxon>Actinomycetes</taxon>
        <taxon>Streptosporangiales</taxon>
        <taxon>Thermomonosporaceae</taxon>
        <taxon>Actinomadura</taxon>
    </lineage>
</organism>
<keyword evidence="6 11" id="KW-0418">Kinase</keyword>
<dbReference type="PANTHER" id="PTHR24421">
    <property type="entry name" value="NITRATE/NITRITE SENSOR PROTEIN NARX-RELATED"/>
    <property type="match status" value="1"/>
</dbReference>
<keyword evidence="12" id="KW-1185">Reference proteome</keyword>
<keyword evidence="5" id="KW-0547">Nucleotide-binding</keyword>
<dbReference type="Gene3D" id="3.30.565.10">
    <property type="entry name" value="Histidine kinase-like ATPase, C-terminal domain"/>
    <property type="match status" value="1"/>
</dbReference>